<protein>
    <submittedName>
        <fullName evidence="1">Uncharacterized protein</fullName>
    </submittedName>
</protein>
<proteinExistence type="predicted"/>
<keyword evidence="2" id="KW-1185">Reference proteome</keyword>
<dbReference type="STRING" id="529505.SAMN05421761_105116"/>
<sequence length="78" mass="9394">MDKLLKYTLIEKIMATENEIILNQIRNLLFEDEMDFWNSLDEDTKESINRGVNDYQEGKVRTHSMVMEELYQKYNLSN</sequence>
<gene>
    <name evidence="1" type="ORF">SAMN05421761_105116</name>
</gene>
<accession>A0A1N7M5I3</accession>
<evidence type="ECO:0000313" key="1">
    <source>
        <dbReference type="EMBL" id="SIS81365.1"/>
    </source>
</evidence>
<organism evidence="1 2">
    <name type="scientific">Belliella pelovolcani</name>
    <dbReference type="NCBI Taxonomy" id="529505"/>
    <lineage>
        <taxon>Bacteria</taxon>
        <taxon>Pseudomonadati</taxon>
        <taxon>Bacteroidota</taxon>
        <taxon>Cytophagia</taxon>
        <taxon>Cytophagales</taxon>
        <taxon>Cyclobacteriaceae</taxon>
        <taxon>Belliella</taxon>
    </lineage>
</organism>
<dbReference type="Proteomes" id="UP000186026">
    <property type="component" value="Unassembled WGS sequence"/>
</dbReference>
<dbReference type="EMBL" id="FTOP01000005">
    <property type="protein sequence ID" value="SIS81365.1"/>
    <property type="molecule type" value="Genomic_DNA"/>
</dbReference>
<dbReference type="OrthoDB" id="1373932at2"/>
<reference evidence="2" key="1">
    <citation type="submission" date="2017-01" db="EMBL/GenBank/DDBJ databases">
        <authorList>
            <person name="Varghese N."/>
            <person name="Submissions S."/>
        </authorList>
    </citation>
    <scope>NUCLEOTIDE SEQUENCE [LARGE SCALE GENOMIC DNA]</scope>
    <source>
        <strain evidence="2">DSM 46698</strain>
    </source>
</reference>
<dbReference type="RefSeq" id="WP_076500152.1">
    <property type="nucleotide sequence ID" value="NZ_FTOP01000005.1"/>
</dbReference>
<evidence type="ECO:0000313" key="2">
    <source>
        <dbReference type="Proteomes" id="UP000186026"/>
    </source>
</evidence>
<dbReference type="AlphaFoldDB" id="A0A1N7M5I3"/>
<name>A0A1N7M5I3_9BACT</name>